<reference evidence="4" key="1">
    <citation type="submission" date="2022-06" db="EMBL/GenBank/DDBJ databases">
        <title>Uncovering the hologenomic basis of an extraordinary plant invasion.</title>
        <authorList>
            <person name="Bieker V.C."/>
            <person name="Martin M.D."/>
            <person name="Gilbert T."/>
            <person name="Hodgins K."/>
            <person name="Battlay P."/>
            <person name="Petersen B."/>
            <person name="Wilson J."/>
        </authorList>
    </citation>
    <scope>NUCLEOTIDE SEQUENCE</scope>
    <source>
        <strain evidence="4">AA19_3_7</strain>
        <tissue evidence="4">Leaf</tissue>
    </source>
</reference>
<evidence type="ECO:0000256" key="1">
    <source>
        <dbReference type="ARBA" id="ARBA00023006"/>
    </source>
</evidence>
<dbReference type="GO" id="GO:0000407">
    <property type="term" value="C:phagophore assembly site"/>
    <property type="evidence" value="ECO:0007669"/>
    <property type="project" value="TreeGrafter"/>
</dbReference>
<dbReference type="GO" id="GO:0005829">
    <property type="term" value="C:cytosol"/>
    <property type="evidence" value="ECO:0007669"/>
    <property type="project" value="TreeGrafter"/>
</dbReference>
<organism evidence="4 5">
    <name type="scientific">Ambrosia artemisiifolia</name>
    <name type="common">Common ragweed</name>
    <dbReference type="NCBI Taxonomy" id="4212"/>
    <lineage>
        <taxon>Eukaryota</taxon>
        <taxon>Viridiplantae</taxon>
        <taxon>Streptophyta</taxon>
        <taxon>Embryophyta</taxon>
        <taxon>Tracheophyta</taxon>
        <taxon>Spermatophyta</taxon>
        <taxon>Magnoliopsida</taxon>
        <taxon>eudicotyledons</taxon>
        <taxon>Gunneridae</taxon>
        <taxon>Pentapetalae</taxon>
        <taxon>asterids</taxon>
        <taxon>campanulids</taxon>
        <taxon>Asterales</taxon>
        <taxon>Asteraceae</taxon>
        <taxon>Asteroideae</taxon>
        <taxon>Heliantheae alliance</taxon>
        <taxon>Heliantheae</taxon>
        <taxon>Ambrosia</taxon>
    </lineage>
</organism>
<keyword evidence="5" id="KW-1185">Reference proteome</keyword>
<dbReference type="InterPro" id="IPR018731">
    <property type="entry name" value="Atg13_N"/>
</dbReference>
<dbReference type="Proteomes" id="UP001206925">
    <property type="component" value="Unassembled WGS sequence"/>
</dbReference>
<dbReference type="GO" id="GO:0034727">
    <property type="term" value="P:piecemeal microautophagy of the nucleus"/>
    <property type="evidence" value="ECO:0007669"/>
    <property type="project" value="TreeGrafter"/>
</dbReference>
<comment type="caution">
    <text evidence="4">The sequence shown here is derived from an EMBL/GenBank/DDBJ whole genome shotgun (WGS) entry which is preliminary data.</text>
</comment>
<dbReference type="AlphaFoldDB" id="A0AAD5BUF5"/>
<evidence type="ECO:0000313" key="5">
    <source>
        <dbReference type="Proteomes" id="UP001206925"/>
    </source>
</evidence>
<dbReference type="Pfam" id="PF10033">
    <property type="entry name" value="ATG13"/>
    <property type="match status" value="1"/>
</dbReference>
<sequence>RRKRKKMDNEHGSRHEQIVSHFLLKTLHIVLNSRLPSLPLSLSLPLPLGKKTDKWFNLALGPPTDFTRNLNLMDPIIIDIILVQHNQSAAGYGSLLETVIERWAVQYEQHQQHHSISDYKKTYKKSIILLRSLYSIMRLLPAYRAYRTKAKAKSACHFDITYNLSSFTVPFTTSEEHLMKLYTFLPVEAQHGRLSVSVRYRETLSDFNLETSASFPTEIITDYVGSPATDPFRAFPPPQRPHSWTSGGLFTQNQSSPVAVHHSSSGRYDLSSYHSSSYDVNAQRTRLPTHHSFDDSPPFSPSPPTDAAFDSQSGVGGKQGKKSQDAAVGALVRMLRTAPPLRQDSSCCSDHVEARSNASELFMSRKTSDALEELKAYTGIKHLILSKSKDTL</sequence>
<dbReference type="InterPro" id="IPR040182">
    <property type="entry name" value="ATG13"/>
</dbReference>
<dbReference type="Gene3D" id="3.30.900.10">
    <property type="entry name" value="HORMA domain"/>
    <property type="match status" value="1"/>
</dbReference>
<evidence type="ECO:0000313" key="4">
    <source>
        <dbReference type="EMBL" id="KAI7729524.1"/>
    </source>
</evidence>
<dbReference type="GO" id="GO:1990316">
    <property type="term" value="C:Atg1/ULK1 kinase complex"/>
    <property type="evidence" value="ECO:0007669"/>
    <property type="project" value="InterPro"/>
</dbReference>
<name>A0AAD5BUF5_AMBAR</name>
<feature type="compositionally biased region" description="Polar residues" evidence="2">
    <location>
        <begin position="242"/>
        <end position="257"/>
    </location>
</feature>
<evidence type="ECO:0000259" key="3">
    <source>
        <dbReference type="Pfam" id="PF10033"/>
    </source>
</evidence>
<feature type="domain" description="Autophagy-related protein 13 N-terminal" evidence="3">
    <location>
        <begin position="97"/>
        <end position="203"/>
    </location>
</feature>
<dbReference type="PANTHER" id="PTHR13430">
    <property type="match status" value="1"/>
</dbReference>
<feature type="region of interest" description="Disordered" evidence="2">
    <location>
        <begin position="288"/>
        <end position="326"/>
    </location>
</feature>
<keyword evidence="1" id="KW-0072">Autophagy</keyword>
<gene>
    <name evidence="4" type="ORF">M8C21_012290</name>
</gene>
<dbReference type="PANTHER" id="PTHR13430:SF4">
    <property type="entry name" value="AUTOPHAGY-RELATED PROTEIN 13"/>
    <property type="match status" value="1"/>
</dbReference>
<evidence type="ECO:0000256" key="2">
    <source>
        <dbReference type="SAM" id="MobiDB-lite"/>
    </source>
</evidence>
<feature type="region of interest" description="Disordered" evidence="2">
    <location>
        <begin position="230"/>
        <end position="264"/>
    </location>
</feature>
<dbReference type="GO" id="GO:0034497">
    <property type="term" value="P:protein localization to phagophore assembly site"/>
    <property type="evidence" value="ECO:0007669"/>
    <property type="project" value="TreeGrafter"/>
</dbReference>
<dbReference type="InterPro" id="IPR036570">
    <property type="entry name" value="HORMA_dom_sf"/>
</dbReference>
<proteinExistence type="predicted"/>
<protein>
    <recommendedName>
        <fullName evidence="3">Autophagy-related protein 13 N-terminal domain-containing protein</fullName>
    </recommendedName>
</protein>
<accession>A0AAD5BUF5</accession>
<dbReference type="GO" id="GO:0000423">
    <property type="term" value="P:mitophagy"/>
    <property type="evidence" value="ECO:0007669"/>
    <property type="project" value="TreeGrafter"/>
</dbReference>
<dbReference type="EMBL" id="JAMZMK010010984">
    <property type="protein sequence ID" value="KAI7729524.1"/>
    <property type="molecule type" value="Genomic_DNA"/>
</dbReference>
<feature type="non-terminal residue" evidence="4">
    <location>
        <position position="392"/>
    </location>
</feature>